<dbReference type="AlphaFoldDB" id="A0A1F8BH58"/>
<dbReference type="InterPro" id="IPR000831">
    <property type="entry name" value="Trp_repress"/>
</dbReference>
<dbReference type="Proteomes" id="UP000177082">
    <property type="component" value="Unassembled WGS sequence"/>
</dbReference>
<reference evidence="1 2" key="1">
    <citation type="journal article" date="2016" name="Nat. Commun.">
        <title>Thousands of microbial genomes shed light on interconnected biogeochemical processes in an aquifer system.</title>
        <authorList>
            <person name="Anantharaman K."/>
            <person name="Brown C.T."/>
            <person name="Hug L.A."/>
            <person name="Sharon I."/>
            <person name="Castelle C.J."/>
            <person name="Probst A.J."/>
            <person name="Thomas B.C."/>
            <person name="Singh A."/>
            <person name="Wilkins M.J."/>
            <person name="Karaoz U."/>
            <person name="Brodie E.L."/>
            <person name="Williams K.H."/>
            <person name="Hubbard S.S."/>
            <person name="Banfield J.F."/>
        </authorList>
    </citation>
    <scope>NUCLEOTIDE SEQUENCE [LARGE SCALE GENOMIC DNA]</scope>
</reference>
<dbReference type="STRING" id="1802519.A2961_02960"/>
<dbReference type="Gene3D" id="1.10.1270.10">
    <property type="entry name" value="TrpR-like"/>
    <property type="match status" value="1"/>
</dbReference>
<proteinExistence type="predicted"/>
<dbReference type="Pfam" id="PF01371">
    <property type="entry name" value="Trp_repressor"/>
    <property type="match status" value="1"/>
</dbReference>
<dbReference type="InterPro" id="IPR010921">
    <property type="entry name" value="Trp_repressor/repl_initiator"/>
</dbReference>
<comment type="caution">
    <text evidence="1">The sequence shown here is derived from an EMBL/GenBank/DDBJ whole genome shotgun (WGS) entry which is preliminary data.</text>
</comment>
<dbReference type="InterPro" id="IPR038116">
    <property type="entry name" value="TrpR-like_sf"/>
</dbReference>
<evidence type="ECO:0008006" key="3">
    <source>
        <dbReference type="Google" id="ProtNLM"/>
    </source>
</evidence>
<sequence length="118" mass="13720">MRTAKIKLSKFLEDEIRGTFAQVITDIKTTEESNTFIKDFFTDTELTLLSKRLAIGYWLSKKRNYENIKTNLKVSSATIAVVSEMLNKPGFKLAIKKMEAEEWANKWAERIKKVTRLK</sequence>
<name>A0A1F8BH58_9BACT</name>
<evidence type="ECO:0000313" key="2">
    <source>
        <dbReference type="Proteomes" id="UP000177082"/>
    </source>
</evidence>
<dbReference type="EMBL" id="MGHF01000017">
    <property type="protein sequence ID" value="OGM63397.1"/>
    <property type="molecule type" value="Genomic_DNA"/>
</dbReference>
<dbReference type="GO" id="GO:0003700">
    <property type="term" value="F:DNA-binding transcription factor activity"/>
    <property type="evidence" value="ECO:0007669"/>
    <property type="project" value="InterPro"/>
</dbReference>
<protein>
    <recommendedName>
        <fullName evidence="3">TrpR like protein, YerC/YecD</fullName>
    </recommendedName>
</protein>
<organism evidence="1 2">
    <name type="scientific">Candidatus Woesebacteria bacterium RIFCSPLOWO2_01_FULL_39_21</name>
    <dbReference type="NCBI Taxonomy" id="1802519"/>
    <lineage>
        <taxon>Bacteria</taxon>
        <taxon>Candidatus Woeseibacteriota</taxon>
    </lineage>
</organism>
<dbReference type="GO" id="GO:0043565">
    <property type="term" value="F:sequence-specific DNA binding"/>
    <property type="evidence" value="ECO:0007669"/>
    <property type="project" value="InterPro"/>
</dbReference>
<evidence type="ECO:0000313" key="1">
    <source>
        <dbReference type="EMBL" id="OGM63397.1"/>
    </source>
</evidence>
<accession>A0A1F8BH58</accession>
<gene>
    <name evidence="1" type="ORF">A2961_02960</name>
</gene>
<dbReference type="SUPFAM" id="SSF48295">
    <property type="entry name" value="TrpR-like"/>
    <property type="match status" value="1"/>
</dbReference>